<sequence>MVTDAAPLLLLAVAYPMAWRWLSVCSLAFHSHTTHHRSSVLHYSLSVDHEWTLLSSTTLRTANSHKHTQRINTEH</sequence>
<proteinExistence type="predicted"/>
<evidence type="ECO:0000313" key="1">
    <source>
        <dbReference type="EMBL" id="MBW63157.1"/>
    </source>
</evidence>
<dbReference type="AlphaFoldDB" id="A0A2M4CCT1"/>
<reference evidence="1" key="1">
    <citation type="submission" date="2018-01" db="EMBL/GenBank/DDBJ databases">
        <title>An insight into the sialome of Amazonian anophelines.</title>
        <authorList>
            <person name="Ribeiro J.M."/>
            <person name="Scarpassa V."/>
            <person name="Calvo E."/>
        </authorList>
    </citation>
    <scope>NUCLEOTIDE SEQUENCE</scope>
    <source>
        <tissue evidence="1">Salivary glands</tissue>
    </source>
</reference>
<accession>A0A2M4CCT1</accession>
<name>A0A2M4CCT1_9DIPT</name>
<dbReference type="EMBL" id="GGFJ01014016">
    <property type="protein sequence ID" value="MBW63157.1"/>
    <property type="molecule type" value="Transcribed_RNA"/>
</dbReference>
<organism evidence="1">
    <name type="scientific">Anopheles marajoara</name>
    <dbReference type="NCBI Taxonomy" id="58244"/>
    <lineage>
        <taxon>Eukaryota</taxon>
        <taxon>Metazoa</taxon>
        <taxon>Ecdysozoa</taxon>
        <taxon>Arthropoda</taxon>
        <taxon>Hexapoda</taxon>
        <taxon>Insecta</taxon>
        <taxon>Pterygota</taxon>
        <taxon>Neoptera</taxon>
        <taxon>Endopterygota</taxon>
        <taxon>Diptera</taxon>
        <taxon>Nematocera</taxon>
        <taxon>Culicoidea</taxon>
        <taxon>Culicidae</taxon>
        <taxon>Anophelinae</taxon>
        <taxon>Anopheles</taxon>
    </lineage>
</organism>
<protein>
    <submittedName>
        <fullName evidence="1">Putative secreted protein</fullName>
    </submittedName>
</protein>